<feature type="domain" description="D-isomer specific 2-hydroxyacid dehydrogenase catalytic" evidence="5">
    <location>
        <begin position="18"/>
        <end position="330"/>
    </location>
</feature>
<evidence type="ECO:0000256" key="2">
    <source>
        <dbReference type="ARBA" id="ARBA00023002"/>
    </source>
</evidence>
<gene>
    <name evidence="7" type="ORF">CBF31_06775</name>
</gene>
<dbReference type="Pfam" id="PF02826">
    <property type="entry name" value="2-Hacid_dh_C"/>
    <property type="match status" value="1"/>
</dbReference>
<dbReference type="GO" id="GO:0051287">
    <property type="term" value="F:NAD binding"/>
    <property type="evidence" value="ECO:0007669"/>
    <property type="project" value="InterPro"/>
</dbReference>
<keyword evidence="8" id="KW-1185">Reference proteome</keyword>
<dbReference type="Gene3D" id="3.40.50.720">
    <property type="entry name" value="NAD(P)-binding Rossmann-like Domain"/>
    <property type="match status" value="2"/>
</dbReference>
<dbReference type="InterPro" id="IPR006140">
    <property type="entry name" value="D-isomer_DH_NAD-bd"/>
</dbReference>
<dbReference type="PANTHER" id="PTHR43026">
    <property type="entry name" value="2-HYDROXYACID DEHYDROGENASE HOMOLOG 1-RELATED"/>
    <property type="match status" value="1"/>
</dbReference>
<sequence>MKLLMMGAREDERIFAEKWAKENKIDLEITNDFLSPDTLHLVEGKDGIALQQTMGLPKEMYQQLADLGIKQIATRSAGYDMYDLEAATEAGLIVTNVPEYSPNAIAEFAVTSALATVRQLNKIQANMAKQDFRWAKDMISREIRSMTVGIIGTGRIGRITAQILKGFGAEIIAYDLYQNDDAKEFLTYKDSVEEVVKEADLISIHMPATKDNYHLFNDDLFNLMKDGSFLVNTARGMIVDTAALLRALDSGKLAGAALDTYENEMPYVTKDFTDKEIEDEIFKELVNREDVIFTPHIAFYTDTAVENLVAGGLNAVYDVVTTDDSQNRVN</sequence>
<dbReference type="InterPro" id="IPR029753">
    <property type="entry name" value="D-isomer_DH_CS"/>
</dbReference>
<keyword evidence="3" id="KW-0520">NAD</keyword>
<evidence type="ECO:0000313" key="7">
    <source>
        <dbReference type="EMBL" id="RSU03410.1"/>
    </source>
</evidence>
<keyword evidence="2 4" id="KW-0560">Oxidoreductase</keyword>
<comment type="caution">
    <text evidence="7">The sequence shown here is derived from an EMBL/GenBank/DDBJ whole genome shotgun (WGS) entry which is preliminary data.</text>
</comment>
<evidence type="ECO:0000313" key="8">
    <source>
        <dbReference type="Proteomes" id="UP000287101"/>
    </source>
</evidence>
<evidence type="ECO:0000256" key="4">
    <source>
        <dbReference type="RuleBase" id="RU003719"/>
    </source>
</evidence>
<evidence type="ECO:0000256" key="3">
    <source>
        <dbReference type="ARBA" id="ARBA00023027"/>
    </source>
</evidence>
<dbReference type="PROSITE" id="PS00065">
    <property type="entry name" value="D_2_HYDROXYACID_DH_1"/>
    <property type="match status" value="1"/>
</dbReference>
<dbReference type="SUPFAM" id="SSF52283">
    <property type="entry name" value="Formate/glycerate dehydrogenase catalytic domain-like"/>
    <property type="match status" value="1"/>
</dbReference>
<proteinExistence type="inferred from homology"/>
<dbReference type="Proteomes" id="UP000287101">
    <property type="component" value="Unassembled WGS sequence"/>
</dbReference>
<feature type="domain" description="D-isomer specific 2-hydroxyacid dehydrogenase NAD-binding" evidence="6">
    <location>
        <begin position="111"/>
        <end position="298"/>
    </location>
</feature>
<dbReference type="InterPro" id="IPR058205">
    <property type="entry name" value="D-LDH-like"/>
</dbReference>
<dbReference type="PROSITE" id="PS00671">
    <property type="entry name" value="D_2_HYDROXYACID_DH_3"/>
    <property type="match status" value="1"/>
</dbReference>
<protein>
    <submittedName>
        <fullName evidence="7">Lactate dehydrogenase</fullName>
    </submittedName>
</protein>
<evidence type="ECO:0000256" key="1">
    <source>
        <dbReference type="ARBA" id="ARBA00005854"/>
    </source>
</evidence>
<evidence type="ECO:0000259" key="5">
    <source>
        <dbReference type="Pfam" id="PF00389"/>
    </source>
</evidence>
<dbReference type="PANTHER" id="PTHR43026:SF1">
    <property type="entry name" value="2-HYDROXYACID DEHYDROGENASE HOMOLOG 1-RELATED"/>
    <property type="match status" value="1"/>
</dbReference>
<organism evidence="7 8">
    <name type="scientific">Vagococcus fessus</name>
    <dbReference type="NCBI Taxonomy" id="120370"/>
    <lineage>
        <taxon>Bacteria</taxon>
        <taxon>Bacillati</taxon>
        <taxon>Bacillota</taxon>
        <taxon>Bacilli</taxon>
        <taxon>Lactobacillales</taxon>
        <taxon>Enterococcaceae</taxon>
        <taxon>Vagococcus</taxon>
    </lineage>
</organism>
<dbReference type="InterPro" id="IPR006139">
    <property type="entry name" value="D-isomer_2_OHA_DH_cat_dom"/>
</dbReference>
<dbReference type="AlphaFoldDB" id="A0A430A8G3"/>
<dbReference type="CDD" id="cd12186">
    <property type="entry name" value="LDH"/>
    <property type="match status" value="1"/>
</dbReference>
<accession>A0A430A8G3</accession>
<name>A0A430A8G3_9ENTE</name>
<evidence type="ECO:0000259" key="6">
    <source>
        <dbReference type="Pfam" id="PF02826"/>
    </source>
</evidence>
<dbReference type="NCBIfam" id="NF006374">
    <property type="entry name" value="PRK08605.1"/>
    <property type="match status" value="1"/>
</dbReference>
<dbReference type="Pfam" id="PF00389">
    <property type="entry name" value="2-Hacid_dh"/>
    <property type="match status" value="1"/>
</dbReference>
<reference evidence="7 8" key="1">
    <citation type="submission" date="2017-05" db="EMBL/GenBank/DDBJ databases">
        <title>Vagococcus spp. assemblies.</title>
        <authorList>
            <person name="Gulvik C.A."/>
        </authorList>
    </citation>
    <scope>NUCLEOTIDE SEQUENCE [LARGE SCALE GENOMIC DNA]</scope>
    <source>
        <strain evidence="7 8">CCUG 41755</strain>
    </source>
</reference>
<dbReference type="GO" id="GO:0008720">
    <property type="term" value="F:D-lactate dehydrogenase (NAD+) activity"/>
    <property type="evidence" value="ECO:0007669"/>
    <property type="project" value="TreeGrafter"/>
</dbReference>
<dbReference type="RefSeq" id="WP_126831620.1">
    <property type="nucleotide sequence ID" value="NZ_CBCRYB010000001.1"/>
</dbReference>
<dbReference type="OrthoDB" id="9805416at2"/>
<dbReference type="EMBL" id="NGJY01000002">
    <property type="protein sequence ID" value="RSU03410.1"/>
    <property type="molecule type" value="Genomic_DNA"/>
</dbReference>
<dbReference type="SUPFAM" id="SSF51735">
    <property type="entry name" value="NAD(P)-binding Rossmann-fold domains"/>
    <property type="match status" value="1"/>
</dbReference>
<dbReference type="InterPro" id="IPR029752">
    <property type="entry name" value="D-isomer_DH_CS1"/>
</dbReference>
<comment type="similarity">
    <text evidence="1 4">Belongs to the D-isomer specific 2-hydroxyacid dehydrogenase family.</text>
</comment>
<dbReference type="InterPro" id="IPR036291">
    <property type="entry name" value="NAD(P)-bd_dom_sf"/>
</dbReference>